<feature type="compositionally biased region" description="Low complexity" evidence="1">
    <location>
        <begin position="126"/>
        <end position="139"/>
    </location>
</feature>
<reference evidence="2 3" key="1">
    <citation type="journal article" date="2018" name="Evol. Lett.">
        <title>Horizontal gene cluster transfer increased hallucinogenic mushroom diversity.</title>
        <authorList>
            <person name="Reynolds H.T."/>
            <person name="Vijayakumar V."/>
            <person name="Gluck-Thaler E."/>
            <person name="Korotkin H.B."/>
            <person name="Matheny P.B."/>
            <person name="Slot J.C."/>
        </authorList>
    </citation>
    <scope>NUCLEOTIDE SEQUENCE [LARGE SCALE GENOMIC DNA]</scope>
    <source>
        <strain evidence="2 3">2631</strain>
    </source>
</reference>
<dbReference type="OrthoDB" id="2919505at2759"/>
<proteinExistence type="predicted"/>
<feature type="region of interest" description="Disordered" evidence="1">
    <location>
        <begin position="103"/>
        <end position="139"/>
    </location>
</feature>
<feature type="compositionally biased region" description="Acidic residues" evidence="1">
    <location>
        <begin position="207"/>
        <end position="216"/>
    </location>
</feature>
<feature type="region of interest" description="Disordered" evidence="1">
    <location>
        <begin position="198"/>
        <end position="236"/>
    </location>
</feature>
<comment type="caution">
    <text evidence="2">The sequence shown here is derived from an EMBL/GenBank/DDBJ whole genome shotgun (WGS) entry which is preliminary data.</text>
</comment>
<organism evidence="2 3">
    <name type="scientific">Psilocybe cyanescens</name>
    <dbReference type="NCBI Taxonomy" id="93625"/>
    <lineage>
        <taxon>Eukaryota</taxon>
        <taxon>Fungi</taxon>
        <taxon>Dikarya</taxon>
        <taxon>Basidiomycota</taxon>
        <taxon>Agaricomycotina</taxon>
        <taxon>Agaricomycetes</taxon>
        <taxon>Agaricomycetidae</taxon>
        <taxon>Agaricales</taxon>
        <taxon>Agaricineae</taxon>
        <taxon>Strophariaceae</taxon>
        <taxon>Psilocybe</taxon>
    </lineage>
</organism>
<evidence type="ECO:0000313" key="3">
    <source>
        <dbReference type="Proteomes" id="UP000283269"/>
    </source>
</evidence>
<accession>A0A409XJZ4</accession>
<gene>
    <name evidence="2" type="ORF">CVT25_014032</name>
</gene>
<dbReference type="AlphaFoldDB" id="A0A409XJZ4"/>
<dbReference type="Proteomes" id="UP000283269">
    <property type="component" value="Unassembled WGS sequence"/>
</dbReference>
<name>A0A409XJZ4_PSICY</name>
<evidence type="ECO:0000313" key="2">
    <source>
        <dbReference type="EMBL" id="PPQ91046.1"/>
    </source>
</evidence>
<protein>
    <submittedName>
        <fullName evidence="2">Uncharacterized protein</fullName>
    </submittedName>
</protein>
<sequence>MHVSRAEQRKQRLIEAEMEQAAEEVEAPCHTLEQRQLLMQPFATVKAEFADLDGLRWTQTAQCKLQIRANGTAHTTTNSNSNTFIVLTNTGLASFSVDDTIRRPTTTTTTKSEELVSHRDAPSPPSSTSSSGSGSISTSISTSSLTLASTSTLPFPSSVTATPPFSPAPTLASPASGFHLRSGRALNADAAHDSDAGAALDDANANSDEEEEEEDTLSLSLLLPSPPSPSLSAPSLRECRSPAITLTPLSYAHMVASAAYDMLCILKKAWMSQRQRRSPYRLYTPCTPYIPMQ</sequence>
<keyword evidence="3" id="KW-1185">Reference proteome</keyword>
<dbReference type="InParanoid" id="A0A409XJZ4"/>
<feature type="compositionally biased region" description="Basic and acidic residues" evidence="1">
    <location>
        <begin position="111"/>
        <end position="121"/>
    </location>
</feature>
<evidence type="ECO:0000256" key="1">
    <source>
        <dbReference type="SAM" id="MobiDB-lite"/>
    </source>
</evidence>
<dbReference type="EMBL" id="NHYD01001490">
    <property type="protein sequence ID" value="PPQ91046.1"/>
    <property type="molecule type" value="Genomic_DNA"/>
</dbReference>